<feature type="transmembrane region" description="Helical" evidence="2">
    <location>
        <begin position="41"/>
        <end position="64"/>
    </location>
</feature>
<protein>
    <submittedName>
        <fullName evidence="3">Oidioi.mRNA.OKI2018_I69.chr2.g6535.t1.cds</fullName>
    </submittedName>
</protein>
<evidence type="ECO:0000256" key="2">
    <source>
        <dbReference type="SAM" id="Phobius"/>
    </source>
</evidence>
<evidence type="ECO:0000313" key="3">
    <source>
        <dbReference type="EMBL" id="CAG5112308.1"/>
    </source>
</evidence>
<keyword evidence="2" id="KW-0472">Membrane</keyword>
<dbReference type="Proteomes" id="UP001158576">
    <property type="component" value="Chromosome 2"/>
</dbReference>
<keyword evidence="4" id="KW-1185">Reference proteome</keyword>
<keyword evidence="2" id="KW-0812">Transmembrane</keyword>
<dbReference type="EMBL" id="OU015567">
    <property type="protein sequence ID" value="CAG5112308.1"/>
    <property type="molecule type" value="Genomic_DNA"/>
</dbReference>
<feature type="region of interest" description="Disordered" evidence="1">
    <location>
        <begin position="186"/>
        <end position="205"/>
    </location>
</feature>
<evidence type="ECO:0000313" key="4">
    <source>
        <dbReference type="Proteomes" id="UP001158576"/>
    </source>
</evidence>
<keyword evidence="2" id="KW-1133">Transmembrane helix</keyword>
<sequence length="324" mass="35523">MSTTTSTTVIESTAKLIEDTTTVLAEVLTSSTEGESSDWRVGWYIVGGVLAYLFVIAVIVWMCLGRSGPDVKCHPAACCQCDFACLKSLDCEDCGCFERRKDTNCDVFAVCEGCCSCCETDPEAPPLCGDFLCDCDCQECEECCVPTEELVNQRVNNLTEDDLIAILRNNPSFRNNSQLQQALQNSSLNQTPLSQQPQSFQQHSQNTTSNIVNNFTTQGLNTSIWTTHNFQKMLPKSSLKLNTASYTIKTSSDGTVDANFGASIGIYTAICLFLVNDKTVAASVFHSGNIGSGPFLVPIGIRKNERPFYNKIKRNDFGFFNAAK</sequence>
<proteinExistence type="predicted"/>
<evidence type="ECO:0000256" key="1">
    <source>
        <dbReference type="SAM" id="MobiDB-lite"/>
    </source>
</evidence>
<reference evidence="3 4" key="1">
    <citation type="submission" date="2021-04" db="EMBL/GenBank/DDBJ databases">
        <authorList>
            <person name="Bliznina A."/>
        </authorList>
    </citation>
    <scope>NUCLEOTIDE SEQUENCE [LARGE SCALE GENOMIC DNA]</scope>
</reference>
<accession>A0ABN7T3E6</accession>
<organism evidence="3 4">
    <name type="scientific">Oikopleura dioica</name>
    <name type="common">Tunicate</name>
    <dbReference type="NCBI Taxonomy" id="34765"/>
    <lineage>
        <taxon>Eukaryota</taxon>
        <taxon>Metazoa</taxon>
        <taxon>Chordata</taxon>
        <taxon>Tunicata</taxon>
        <taxon>Appendicularia</taxon>
        <taxon>Copelata</taxon>
        <taxon>Oikopleuridae</taxon>
        <taxon>Oikopleura</taxon>
    </lineage>
</organism>
<gene>
    <name evidence="3" type="ORF">OKIOD_LOCUS15300</name>
</gene>
<name>A0ABN7T3E6_OIKDI</name>